<evidence type="ECO:0000313" key="1">
    <source>
        <dbReference type="EMBL" id="EXZ45909.1"/>
    </source>
</evidence>
<sequence length="119" mass="13681">MDEYKILEIKDAIDEVYGDVICITVVAVQQTIYPNGQVAKFVSEMSSDREYFFFPNTSYYLDSMVVKAKTGDGIWTPCMNDFIERYIEFESIGNTVVYYHKSLIPKKGLLRHLKSLLGS</sequence>
<protein>
    <submittedName>
        <fullName evidence="1">Uncharacterized protein</fullName>
    </submittedName>
</protein>
<proteinExistence type="predicted"/>
<organism evidence="1 2">
    <name type="scientific">Bacteroides fragilis str. 2-F-2 #4</name>
    <dbReference type="NCBI Taxonomy" id="1339280"/>
    <lineage>
        <taxon>Bacteria</taxon>
        <taxon>Pseudomonadati</taxon>
        <taxon>Bacteroidota</taxon>
        <taxon>Bacteroidia</taxon>
        <taxon>Bacteroidales</taxon>
        <taxon>Bacteroidaceae</taxon>
        <taxon>Bacteroides</taxon>
    </lineage>
</organism>
<dbReference type="EMBL" id="JGDM01000016">
    <property type="protein sequence ID" value="EXZ45909.1"/>
    <property type="molecule type" value="Genomic_DNA"/>
</dbReference>
<dbReference type="AlphaFoldDB" id="A0A016AG34"/>
<comment type="caution">
    <text evidence="1">The sequence shown here is derived from an EMBL/GenBank/DDBJ whole genome shotgun (WGS) entry which is preliminary data.</text>
</comment>
<accession>A0A016AG34</accession>
<dbReference type="RefSeq" id="WP_032569944.1">
    <property type="nucleotide sequence ID" value="NZ_JGDM01000016.1"/>
</dbReference>
<reference evidence="1 2" key="1">
    <citation type="submission" date="2014-02" db="EMBL/GenBank/DDBJ databases">
        <authorList>
            <person name="Sears C."/>
            <person name="Carroll K."/>
            <person name="Sack B.R."/>
            <person name="Qadri F."/>
            <person name="Myers L.L."/>
            <person name="Chung G.-T."/>
            <person name="Escheverria P."/>
            <person name="Fraser C.M."/>
            <person name="Sadzewicz L."/>
            <person name="Shefchek K.A."/>
            <person name="Tallon L."/>
            <person name="Das S.P."/>
            <person name="Daugherty S."/>
            <person name="Mongodin E.F."/>
        </authorList>
    </citation>
    <scope>NUCLEOTIDE SEQUENCE [LARGE SCALE GENOMIC DNA]</scope>
    <source>
        <strain evidence="1 2">2-F-2 #4</strain>
    </source>
</reference>
<evidence type="ECO:0000313" key="2">
    <source>
        <dbReference type="Proteomes" id="UP000022272"/>
    </source>
</evidence>
<dbReference type="PATRIC" id="fig|1339280.3.peg.870"/>
<name>A0A016AG34_BACFG</name>
<dbReference type="Proteomes" id="UP000022272">
    <property type="component" value="Unassembled WGS sequence"/>
</dbReference>
<gene>
    <name evidence="1" type="ORF">M076_0900</name>
</gene>